<reference evidence="5 6" key="1">
    <citation type="submission" date="2018-02" db="EMBL/GenBank/DDBJ databases">
        <title>Draft genome of wild Prunus yedoensis var. nudiflora.</title>
        <authorList>
            <person name="Baek S."/>
            <person name="Kim J.-H."/>
            <person name="Choi K."/>
            <person name="Kim G.-B."/>
            <person name="Cho A."/>
            <person name="Jang H."/>
            <person name="Shin C.-H."/>
            <person name="Yu H.-J."/>
            <person name="Mun J.-H."/>
        </authorList>
    </citation>
    <scope>NUCLEOTIDE SEQUENCE [LARGE SCALE GENOMIC DNA]</scope>
    <source>
        <strain evidence="6">cv. Jeju island</strain>
        <tissue evidence="5">Leaf</tissue>
    </source>
</reference>
<keyword evidence="2" id="KW-0407">Ion channel</keyword>
<keyword evidence="6" id="KW-1185">Reference proteome</keyword>
<evidence type="ECO:0000259" key="4">
    <source>
        <dbReference type="PROSITE" id="PS50042"/>
    </source>
</evidence>
<keyword evidence="3" id="KW-0175">Coiled coil</keyword>
<dbReference type="GO" id="GO:0034220">
    <property type="term" value="P:monoatomic ion transmembrane transport"/>
    <property type="evidence" value="ECO:0007669"/>
    <property type="project" value="UniProtKB-KW"/>
</dbReference>
<dbReference type="CDD" id="cd00038">
    <property type="entry name" value="CAP_ED"/>
    <property type="match status" value="3"/>
</dbReference>
<dbReference type="SUPFAM" id="SSF51206">
    <property type="entry name" value="cAMP-binding domain-like"/>
    <property type="match status" value="3"/>
</dbReference>
<dbReference type="AlphaFoldDB" id="A0A314ZVI0"/>
<dbReference type="PROSITE" id="PS50042">
    <property type="entry name" value="CNMP_BINDING_3"/>
    <property type="match status" value="3"/>
</dbReference>
<dbReference type="InterPro" id="IPR014710">
    <property type="entry name" value="RmlC-like_jellyroll"/>
</dbReference>
<feature type="domain" description="Cyclic nucleotide-binding" evidence="4">
    <location>
        <begin position="488"/>
        <end position="570"/>
    </location>
</feature>
<gene>
    <name evidence="5" type="ORF">Pyn_07732</name>
</gene>
<dbReference type="InterPro" id="IPR000595">
    <property type="entry name" value="cNMP-bd_dom"/>
</dbReference>
<feature type="domain" description="Cyclic nucleotide-binding" evidence="4">
    <location>
        <begin position="249"/>
        <end position="331"/>
    </location>
</feature>
<keyword evidence="1" id="KW-0813">Transport</keyword>
<dbReference type="SMART" id="SM00100">
    <property type="entry name" value="cNMP"/>
    <property type="match status" value="3"/>
</dbReference>
<keyword evidence="1" id="KW-0406">Ion transport</keyword>
<feature type="domain" description="Cyclic nucleotide-binding" evidence="4">
    <location>
        <begin position="9"/>
        <end position="94"/>
    </location>
</feature>
<organism evidence="5 6">
    <name type="scientific">Prunus yedoensis var. nudiflora</name>
    <dbReference type="NCBI Taxonomy" id="2094558"/>
    <lineage>
        <taxon>Eukaryota</taxon>
        <taxon>Viridiplantae</taxon>
        <taxon>Streptophyta</taxon>
        <taxon>Embryophyta</taxon>
        <taxon>Tracheophyta</taxon>
        <taxon>Spermatophyta</taxon>
        <taxon>Magnoliopsida</taxon>
        <taxon>eudicotyledons</taxon>
        <taxon>Gunneridae</taxon>
        <taxon>Pentapetalae</taxon>
        <taxon>rosids</taxon>
        <taxon>fabids</taxon>
        <taxon>Rosales</taxon>
        <taxon>Rosaceae</taxon>
        <taxon>Amygdaloideae</taxon>
        <taxon>Amygdaleae</taxon>
        <taxon>Prunus</taxon>
    </lineage>
</organism>
<protein>
    <recommendedName>
        <fullName evidence="4">Cyclic nucleotide-binding domain-containing protein</fullName>
    </recommendedName>
</protein>
<feature type="coiled-coil region" evidence="3">
    <location>
        <begin position="112"/>
        <end position="167"/>
    </location>
</feature>
<accession>A0A314ZVI0</accession>
<dbReference type="PANTHER" id="PTHR45651">
    <property type="entry name" value="CYCLIC NUCLEOTIDE-GATED ION CHANNEL 15-RELATED-RELATED"/>
    <property type="match status" value="1"/>
</dbReference>
<dbReference type="Proteomes" id="UP000250321">
    <property type="component" value="Unassembled WGS sequence"/>
</dbReference>
<dbReference type="InterPro" id="IPR018490">
    <property type="entry name" value="cNMP-bd_dom_sf"/>
</dbReference>
<evidence type="ECO:0000313" key="6">
    <source>
        <dbReference type="Proteomes" id="UP000250321"/>
    </source>
</evidence>
<dbReference type="EMBL" id="PJQY01000009">
    <property type="protein sequence ID" value="PQQ21484.1"/>
    <property type="molecule type" value="Genomic_DNA"/>
</dbReference>
<evidence type="ECO:0000313" key="5">
    <source>
        <dbReference type="EMBL" id="PQQ21484.1"/>
    </source>
</evidence>
<dbReference type="Gene3D" id="2.60.120.10">
    <property type="entry name" value="Jelly Rolls"/>
    <property type="match status" value="3"/>
</dbReference>
<dbReference type="PANTHER" id="PTHR45651:SF68">
    <property type="entry name" value="ION TRANSPORT DOMAIN-CONTAINING PROTEIN"/>
    <property type="match status" value="1"/>
</dbReference>
<sequence length="642" mass="73734">MDVLKKVPMLKNMPESSLKVVCKYLEPVIYSKNDYVIRARKPLNSMLFIIEGVIIWPNTTSEAVTAGSYMINQLCLVKGDLYGEELLSWASPSSHLSDLPISTQDVICQEKVEALALKAEKMQNMLSELRDRWTKYYIAPPQEKTYLQKLNETYRQLKTTKLEMVEDEELRQKMKTMMKERDILEWLSRNGLNEDLKTKITMHLKINNLVEQNIDANVDVEYFSKHVPFGMAIDIRQHLCISTLRKVPMLEKMPENVFTNICYELKPIIYAEDSYIARAGEELDLMLIIVEGKILRTDMTFDSGTTRSSMITNNLENGDFCGEELLSWASPNILFSGRAPMSTHDVKCQTKVEGFALTADKLRSFVSAYSSKWISNFNNYSNSQQLEGQTPGHDNVDKILNEEIEDEELRQKIKIMIKEKEIREWVSRNGLNEDLKTKITMHLKINNLVEQNIDANVDVEYFSKHVPFGMAIDIRQHLCISTLKKVPMLEKMPENVFTNICYELKPMIYTEDSYIARAGEELDLMLIIVEGKILRTDMTFDSGTTRSSMITNNLEKGDFCGEELLSWASPNILFSGRAPMSTHDVKCQTKVEGFALTANKLRSFVSAYSSKWISNFNNCNNSQQLEEPAFRPDNIDKILNEV</sequence>
<dbReference type="OrthoDB" id="415460at2759"/>
<comment type="caution">
    <text evidence="5">The sequence shown here is derived from an EMBL/GenBank/DDBJ whole genome shotgun (WGS) entry which is preliminary data.</text>
</comment>
<evidence type="ECO:0000256" key="2">
    <source>
        <dbReference type="ARBA" id="ARBA00023303"/>
    </source>
</evidence>
<keyword evidence="1" id="KW-1071">Ligand-gated ion channel</keyword>
<proteinExistence type="predicted"/>
<dbReference type="GO" id="GO:0016020">
    <property type="term" value="C:membrane"/>
    <property type="evidence" value="ECO:0007669"/>
    <property type="project" value="UniProtKB-SubCell"/>
</dbReference>
<name>A0A314ZVI0_PRUYE</name>
<evidence type="ECO:0000256" key="1">
    <source>
        <dbReference type="ARBA" id="ARBA00023286"/>
    </source>
</evidence>
<evidence type="ECO:0000256" key="3">
    <source>
        <dbReference type="SAM" id="Coils"/>
    </source>
</evidence>